<evidence type="ECO:0008006" key="3">
    <source>
        <dbReference type="Google" id="ProtNLM"/>
    </source>
</evidence>
<gene>
    <name evidence="1" type="ORF">SteCoe_13873</name>
</gene>
<keyword evidence="2" id="KW-1185">Reference proteome</keyword>
<dbReference type="AlphaFoldDB" id="A0A1R2C7D1"/>
<accession>A0A1R2C7D1</accession>
<dbReference type="OrthoDB" id="10396919at2759"/>
<organism evidence="1 2">
    <name type="scientific">Stentor coeruleus</name>
    <dbReference type="NCBI Taxonomy" id="5963"/>
    <lineage>
        <taxon>Eukaryota</taxon>
        <taxon>Sar</taxon>
        <taxon>Alveolata</taxon>
        <taxon>Ciliophora</taxon>
        <taxon>Postciliodesmatophora</taxon>
        <taxon>Heterotrichea</taxon>
        <taxon>Heterotrichida</taxon>
        <taxon>Stentoridae</taxon>
        <taxon>Stentor</taxon>
    </lineage>
</organism>
<dbReference type="EMBL" id="MPUH01000254">
    <property type="protein sequence ID" value="OMJ84891.1"/>
    <property type="molecule type" value="Genomic_DNA"/>
</dbReference>
<evidence type="ECO:0000313" key="1">
    <source>
        <dbReference type="EMBL" id="OMJ84891.1"/>
    </source>
</evidence>
<sequence length="386" mass="45590">MGEVYFREIFEQCKYFTTEWQLKMLSQSSSWYIDIWPINFTRQKLPSTTNLLVILCQDFNTNVLVPCFFGIYPALPSAPFPEIYRRFFYILQTKSPFQFTPSTIVVDYDSSLRNVIKKSFPTCQRIFGCFAFKIRLLHNESKLIKCAVLGYKTAGLTRMINFFISYFMIISMLDHDDFLNQWTFLKSKIDQEAFSKIIHQIENDFINKHGRFHNEMTFKHLKNDSIFRMATPAIEGYHYRFKQLMKTYNITMLDSMIEKVIIAEEKHFSSKVAEVNMERIPRPELPEKYFFDRSMGTLPIATAVADIFGLVDNWDYIELAEKLMVANEHNALPQRKSLACLAHFEDYKKSLISKDVICEDIISNYAIRRKRYREEKAEKAKNEVIL</sequence>
<evidence type="ECO:0000313" key="2">
    <source>
        <dbReference type="Proteomes" id="UP000187209"/>
    </source>
</evidence>
<comment type="caution">
    <text evidence="1">The sequence shown here is derived from an EMBL/GenBank/DDBJ whole genome shotgun (WGS) entry which is preliminary data.</text>
</comment>
<reference evidence="1 2" key="1">
    <citation type="submission" date="2016-11" db="EMBL/GenBank/DDBJ databases">
        <title>The macronuclear genome of Stentor coeruleus: a giant cell with tiny introns.</title>
        <authorList>
            <person name="Slabodnick M."/>
            <person name="Ruby J.G."/>
            <person name="Reiff S.B."/>
            <person name="Swart E.C."/>
            <person name="Gosai S."/>
            <person name="Prabakaran S."/>
            <person name="Witkowska E."/>
            <person name="Larue G.E."/>
            <person name="Fisher S."/>
            <person name="Freeman R.M."/>
            <person name="Gunawardena J."/>
            <person name="Chu W."/>
            <person name="Stover N.A."/>
            <person name="Gregory B.D."/>
            <person name="Nowacki M."/>
            <person name="Derisi J."/>
            <person name="Roy S.W."/>
            <person name="Marshall W.F."/>
            <person name="Sood P."/>
        </authorList>
    </citation>
    <scope>NUCLEOTIDE SEQUENCE [LARGE SCALE GENOMIC DNA]</scope>
    <source>
        <strain evidence="1">WM001</strain>
    </source>
</reference>
<protein>
    <recommendedName>
        <fullName evidence="3">MULE transposase domain-containing protein</fullName>
    </recommendedName>
</protein>
<dbReference type="Proteomes" id="UP000187209">
    <property type="component" value="Unassembled WGS sequence"/>
</dbReference>
<name>A0A1R2C7D1_9CILI</name>
<proteinExistence type="predicted"/>